<proteinExistence type="predicted"/>
<dbReference type="Proteomes" id="UP000321204">
    <property type="component" value="Chromosome"/>
</dbReference>
<gene>
    <name evidence="2" type="ORF">FSB75_12635</name>
</gene>
<reference evidence="2 3" key="1">
    <citation type="journal article" date="2015" name="Int. J. Syst. Evol. Microbiol.">
        <title>Flavisolibacter ginsenosidimutans sp. nov., with ginsenoside-converting activity isolated from soil used for cultivating ginseng.</title>
        <authorList>
            <person name="Zhao Y."/>
            <person name="Liu Q."/>
            <person name="Kang M.S."/>
            <person name="Jin F."/>
            <person name="Yu H."/>
            <person name="Im W.T."/>
        </authorList>
    </citation>
    <scope>NUCLEOTIDE SEQUENCE [LARGE SCALE GENOMIC DNA]</scope>
    <source>
        <strain evidence="2 3">Gsoil 636</strain>
    </source>
</reference>
<dbReference type="OrthoDB" id="948340at2"/>
<evidence type="ECO:0000256" key="1">
    <source>
        <dbReference type="SAM" id="SignalP"/>
    </source>
</evidence>
<evidence type="ECO:0000313" key="3">
    <source>
        <dbReference type="Proteomes" id="UP000321204"/>
    </source>
</evidence>
<sequence length="145" mass="16009">MFPKIQAACTSRFFFLIALILISCNTHTASPGNPETELQTLKLQLSGLQKRVDSLIAVLEQRQPEHTKKVKASKQAKANISATTTQATSAYNWQSVNTNAPALKETREQRAYRVRTGAICNDGSRSYATGRGACSHHGGVREWLY</sequence>
<organism evidence="2 3">
    <name type="scientific">Flavisolibacter ginsenosidimutans</name>
    <dbReference type="NCBI Taxonomy" id="661481"/>
    <lineage>
        <taxon>Bacteria</taxon>
        <taxon>Pseudomonadati</taxon>
        <taxon>Bacteroidota</taxon>
        <taxon>Chitinophagia</taxon>
        <taxon>Chitinophagales</taxon>
        <taxon>Chitinophagaceae</taxon>
        <taxon>Flavisolibacter</taxon>
    </lineage>
</organism>
<feature type="chain" id="PRO_5022838544" evidence="1">
    <location>
        <begin position="29"/>
        <end position="145"/>
    </location>
</feature>
<accession>A0A5B8UJ55</accession>
<feature type="signal peptide" evidence="1">
    <location>
        <begin position="1"/>
        <end position="28"/>
    </location>
</feature>
<keyword evidence="1" id="KW-0732">Signal</keyword>
<name>A0A5B8UJ55_9BACT</name>
<dbReference type="RefSeq" id="WP_146787980.1">
    <property type="nucleotide sequence ID" value="NZ_BAABIO010000003.1"/>
</dbReference>
<keyword evidence="3" id="KW-1185">Reference proteome</keyword>
<dbReference type="AlphaFoldDB" id="A0A5B8UJ55"/>
<dbReference type="KEGG" id="fgg:FSB75_12635"/>
<dbReference type="PROSITE" id="PS51257">
    <property type="entry name" value="PROKAR_LIPOPROTEIN"/>
    <property type="match status" value="1"/>
</dbReference>
<dbReference type="EMBL" id="CP042433">
    <property type="protein sequence ID" value="QEC56707.1"/>
    <property type="molecule type" value="Genomic_DNA"/>
</dbReference>
<evidence type="ECO:0000313" key="2">
    <source>
        <dbReference type="EMBL" id="QEC56707.1"/>
    </source>
</evidence>
<protein>
    <submittedName>
        <fullName evidence="2">DUF3761 domain-containing protein</fullName>
    </submittedName>
</protein>